<name>A0ABR8FRI7_9NOSO</name>
<gene>
    <name evidence="1" type="ORF">H6G74_04400</name>
</gene>
<evidence type="ECO:0008006" key="3">
    <source>
        <dbReference type="Google" id="ProtNLM"/>
    </source>
</evidence>
<proteinExistence type="predicted"/>
<evidence type="ECO:0000313" key="2">
    <source>
        <dbReference type="Proteomes" id="UP000603457"/>
    </source>
</evidence>
<dbReference type="Proteomes" id="UP000603457">
    <property type="component" value="Unassembled WGS sequence"/>
</dbReference>
<dbReference type="EMBL" id="JACJTB010000003">
    <property type="protein sequence ID" value="MBD2593570.1"/>
    <property type="molecule type" value="Genomic_DNA"/>
</dbReference>
<organism evidence="1 2">
    <name type="scientific">Nostoc spongiaeforme FACHB-130</name>
    <dbReference type="NCBI Taxonomy" id="1357510"/>
    <lineage>
        <taxon>Bacteria</taxon>
        <taxon>Bacillati</taxon>
        <taxon>Cyanobacteriota</taxon>
        <taxon>Cyanophyceae</taxon>
        <taxon>Nostocales</taxon>
        <taxon>Nostocaceae</taxon>
        <taxon>Nostoc</taxon>
    </lineage>
</organism>
<comment type="caution">
    <text evidence="1">The sequence shown here is derived from an EMBL/GenBank/DDBJ whole genome shotgun (WGS) entry which is preliminary data.</text>
</comment>
<sequence length="280" mass="31494">MDSWLTDEVKYLLSQPCLTISSVIARRLNNRIKGSKQNIDERAFTEYLVDALDTSSLENVWGSVIGLLRDQNIYLNTKIRKSTKENKTGADIGLIIQRRIKQNNSRSEIQYSCLIQCKRVDVNGQIDDFYHTVGDEEKTQSSLMLDITPSSFYFIFTPSCLLDIDYSLIPTAFIDAGKECSSPIWDMGHFGCDEIWFPLLSDSQIDSISGVLVVPALAVEAQRKKSKDAKLKDILPNCMPLWYWFSEILVAGFAGDPRQDVINTAANSVKFSIEINIGNG</sequence>
<reference evidence="1 2" key="1">
    <citation type="journal article" date="2020" name="ISME J.">
        <title>Comparative genomics reveals insights into cyanobacterial evolution and habitat adaptation.</title>
        <authorList>
            <person name="Chen M.Y."/>
            <person name="Teng W.K."/>
            <person name="Zhao L."/>
            <person name="Hu C.X."/>
            <person name="Zhou Y.K."/>
            <person name="Han B.P."/>
            <person name="Song L.R."/>
            <person name="Shu W.S."/>
        </authorList>
    </citation>
    <scope>NUCLEOTIDE SEQUENCE [LARGE SCALE GENOMIC DNA]</scope>
    <source>
        <strain evidence="1 2">FACHB-130</strain>
    </source>
</reference>
<evidence type="ECO:0000313" key="1">
    <source>
        <dbReference type="EMBL" id="MBD2593570.1"/>
    </source>
</evidence>
<protein>
    <recommendedName>
        <fullName evidence="3">Restriction endonuclease</fullName>
    </recommendedName>
</protein>
<dbReference type="RefSeq" id="WP_190966513.1">
    <property type="nucleotide sequence ID" value="NZ_JACJTB010000003.1"/>
</dbReference>
<accession>A0ABR8FRI7</accession>
<keyword evidence="2" id="KW-1185">Reference proteome</keyword>